<name>A0A8S9IW60_BRACR</name>
<organism evidence="1">
    <name type="scientific">Brassica cretica</name>
    <name type="common">Mustard</name>
    <dbReference type="NCBI Taxonomy" id="69181"/>
    <lineage>
        <taxon>Eukaryota</taxon>
        <taxon>Viridiplantae</taxon>
        <taxon>Streptophyta</taxon>
        <taxon>Embryophyta</taxon>
        <taxon>Tracheophyta</taxon>
        <taxon>Spermatophyta</taxon>
        <taxon>Magnoliopsida</taxon>
        <taxon>eudicotyledons</taxon>
        <taxon>Gunneridae</taxon>
        <taxon>Pentapetalae</taxon>
        <taxon>rosids</taxon>
        <taxon>malvids</taxon>
        <taxon>Brassicales</taxon>
        <taxon>Brassicaceae</taxon>
        <taxon>Brassiceae</taxon>
        <taxon>Brassica</taxon>
    </lineage>
</organism>
<gene>
    <name evidence="1" type="ORF">F2Q70_00004948</name>
</gene>
<dbReference type="AlphaFoldDB" id="A0A8S9IW60"/>
<protein>
    <submittedName>
        <fullName evidence="1">Uncharacterized protein</fullName>
    </submittedName>
</protein>
<evidence type="ECO:0000313" key="1">
    <source>
        <dbReference type="EMBL" id="KAF2573934.1"/>
    </source>
</evidence>
<accession>A0A8S9IW60</accession>
<sequence length="206" mass="23621">MGWFRFLSCLDKKKPTMRLSNMSHDVLTGDGLTYQEIVNIFLGDGSMRRGQVVGVDGEKSAVQTCPRIGKSAPVYITIGDGEKLKHQHHCKGSRGIKSRSKSSSSLRWRSFNDTERTKHLQNGLLMRLMNLFLYSAFNRLEVLRTQKIVSSSVFTDIVGKTYTFQLSVIIFNYTAKHQTFTVSRIFDERQRLRVPDMEATMAWEMI</sequence>
<reference evidence="1" key="1">
    <citation type="submission" date="2019-12" db="EMBL/GenBank/DDBJ databases">
        <title>Genome sequencing and annotation of Brassica cretica.</title>
        <authorList>
            <person name="Studholme D.J."/>
            <person name="Sarris P.F."/>
        </authorList>
    </citation>
    <scope>NUCLEOTIDE SEQUENCE</scope>
    <source>
        <strain evidence="1">PFS-102/07</strain>
        <tissue evidence="1">Leaf</tissue>
    </source>
</reference>
<proteinExistence type="predicted"/>
<dbReference type="EMBL" id="QGKY02001015">
    <property type="protein sequence ID" value="KAF2573934.1"/>
    <property type="molecule type" value="Genomic_DNA"/>
</dbReference>
<comment type="caution">
    <text evidence="1">The sequence shown here is derived from an EMBL/GenBank/DDBJ whole genome shotgun (WGS) entry which is preliminary data.</text>
</comment>